<dbReference type="PROSITE" id="PS50075">
    <property type="entry name" value="CARRIER"/>
    <property type="match status" value="1"/>
</dbReference>
<dbReference type="STRING" id="400668.Mmwyl1_1638"/>
<dbReference type="KEGG" id="mmw:Mmwyl1_1638"/>
<dbReference type="InterPro" id="IPR036736">
    <property type="entry name" value="ACP-like_sf"/>
</dbReference>
<dbReference type="InterPro" id="IPR009081">
    <property type="entry name" value="PP-bd_ACP"/>
</dbReference>
<dbReference type="Gene3D" id="3.30.559.30">
    <property type="entry name" value="Nonribosomal peptide synthetase, condensation domain"/>
    <property type="match status" value="1"/>
</dbReference>
<dbReference type="Pfam" id="PF00550">
    <property type="entry name" value="PP-binding"/>
    <property type="match status" value="1"/>
</dbReference>
<dbReference type="SUPFAM" id="SSF52777">
    <property type="entry name" value="CoA-dependent acyltransferases"/>
    <property type="match status" value="3"/>
</dbReference>
<dbReference type="Gene3D" id="1.10.1200.10">
    <property type="entry name" value="ACP-like"/>
    <property type="match status" value="1"/>
</dbReference>
<dbReference type="GO" id="GO:0005737">
    <property type="term" value="C:cytoplasm"/>
    <property type="evidence" value="ECO:0007669"/>
    <property type="project" value="TreeGrafter"/>
</dbReference>
<dbReference type="InterPro" id="IPR001242">
    <property type="entry name" value="Condensation_dom"/>
</dbReference>
<dbReference type="AlphaFoldDB" id="A6VVT6"/>
<feature type="domain" description="Carrier" evidence="1">
    <location>
        <begin position="193"/>
        <end position="268"/>
    </location>
</feature>
<dbReference type="GO" id="GO:0031177">
    <property type="term" value="F:phosphopantetheine binding"/>
    <property type="evidence" value="ECO:0007669"/>
    <property type="project" value="TreeGrafter"/>
</dbReference>
<reference evidence="2" key="1">
    <citation type="submission" date="2007-06" db="EMBL/GenBank/DDBJ databases">
        <title>Complete sequence of Marinomonas sp. MWYL1.</title>
        <authorList>
            <consortium name="US DOE Joint Genome Institute"/>
            <person name="Copeland A."/>
            <person name="Lucas S."/>
            <person name="Lapidus A."/>
            <person name="Barry K."/>
            <person name="Glavina del Rio T."/>
            <person name="Dalin E."/>
            <person name="Tice H."/>
            <person name="Pitluck S."/>
            <person name="Kiss H."/>
            <person name="Brettin T."/>
            <person name="Bruce D."/>
            <person name="Detter J.C."/>
            <person name="Han C."/>
            <person name="Schmutz J."/>
            <person name="Larimer F."/>
            <person name="Land M."/>
            <person name="Hauser L."/>
            <person name="Kyrpides N."/>
            <person name="Kim E."/>
            <person name="Johnston A.W.B."/>
            <person name="Todd J.D."/>
            <person name="Rogers R."/>
            <person name="Wexler M."/>
            <person name="Bond P.L."/>
            <person name="Li Y."/>
            <person name="Richardson P."/>
        </authorList>
    </citation>
    <scope>NUCLEOTIDE SEQUENCE [LARGE SCALE GENOMIC DNA]</scope>
    <source>
        <strain evidence="2">MWYL1</strain>
    </source>
</reference>
<evidence type="ECO:0000259" key="1">
    <source>
        <dbReference type="PROSITE" id="PS50075"/>
    </source>
</evidence>
<proteinExistence type="predicted"/>
<dbReference type="Pfam" id="PF00668">
    <property type="entry name" value="Condensation"/>
    <property type="match status" value="1"/>
</dbReference>
<protein>
    <submittedName>
        <fullName evidence="2">Condensation domain protein</fullName>
    </submittedName>
</protein>
<gene>
    <name evidence="2" type="ordered locus">Mmwyl1_1638</name>
</gene>
<dbReference type="GO" id="GO:0044550">
    <property type="term" value="P:secondary metabolite biosynthetic process"/>
    <property type="evidence" value="ECO:0007669"/>
    <property type="project" value="TreeGrafter"/>
</dbReference>
<dbReference type="Gene3D" id="3.30.559.10">
    <property type="entry name" value="Chloramphenicol acetyltransferase-like domain"/>
    <property type="match status" value="2"/>
</dbReference>
<organism evidence="2">
    <name type="scientific">Marinomonas sp. (strain MWYL1)</name>
    <dbReference type="NCBI Taxonomy" id="400668"/>
    <lineage>
        <taxon>Bacteria</taxon>
        <taxon>Pseudomonadati</taxon>
        <taxon>Pseudomonadota</taxon>
        <taxon>Gammaproteobacteria</taxon>
        <taxon>Oceanospirillales</taxon>
        <taxon>Oceanospirillaceae</taxon>
        <taxon>Marinomonas</taxon>
    </lineage>
</organism>
<evidence type="ECO:0000313" key="2">
    <source>
        <dbReference type="EMBL" id="ABR70565.1"/>
    </source>
</evidence>
<dbReference type="GO" id="GO:0043041">
    <property type="term" value="P:amino acid activation for nonribosomal peptide biosynthetic process"/>
    <property type="evidence" value="ECO:0007669"/>
    <property type="project" value="TreeGrafter"/>
</dbReference>
<sequence length="718" mass="81210">MFTQAFNSSDTGAFQVSEYEEEIWMLQLQQPERVPRNIYAWKIDKSVDLSVLRKAILNVIKETPNLNARYSFSDEGEIIKYYSQEYDACLTDSTLQGDVFNYLEARRNLAWDAATNPPFSTVIIPTQQESIFVIDLHPMLDQSYKLEELLAAIKHHYIQLSSSDREFLLIPLEGLIEQRHGLDKAMQSSIVQSSKDQVANIILNEFRIALVEPDMALGDDFFDHGGHSLLATRVIGKLMQSHGIEVSFNDFFKASSALSLAEHAIANGQVEQKVITNLSQESAAPLTFAQDFLWQAYSAYEFSPIYNLPFVISFVNSVDEGVFLEAFTDILVRHTGLRTKFYTKNDEVTQHIIPVTELSRYKWFWRGDESVDRTLSDEAGYKFDLTRELPLRVRFMNVSEGESQVLSLLIHHMVIDEWSLNTLMSDLSHAYMARANNQEPTWDAPARNINDFSLLQSEQGLNLQHVDYWVSKLQGAKKGLSLPGANNSVEISTKAQWTELDLGKDAFQTLSALAKQQESSLFNVLYTAIVLSLHLEGKLDDIVIGTSASGRTNADFFDTIGYFTTMVAHRVQFDCQQTVYELLQSITQQINESLSYADIPINLIQQELGMPISEGLLFDVYIHIHSNNALNGSLKSPTGDIFYQQVPPEKNDSMFGLHFEIMDDVSPDGHHDLRIVTTFQEARFSLEQVNSILAKVSKVLTMLHVESGGSKTLDQVQL</sequence>
<accession>A6VVT6</accession>
<dbReference type="GO" id="GO:0003824">
    <property type="term" value="F:catalytic activity"/>
    <property type="evidence" value="ECO:0007669"/>
    <property type="project" value="InterPro"/>
</dbReference>
<dbReference type="SUPFAM" id="SSF47336">
    <property type="entry name" value="ACP-like"/>
    <property type="match status" value="1"/>
</dbReference>
<dbReference type="EMBL" id="CP000749">
    <property type="protein sequence ID" value="ABR70565.1"/>
    <property type="molecule type" value="Genomic_DNA"/>
</dbReference>
<dbReference type="eggNOG" id="COG1020">
    <property type="taxonomic scope" value="Bacteria"/>
</dbReference>
<dbReference type="PANTHER" id="PTHR45527">
    <property type="entry name" value="NONRIBOSOMAL PEPTIDE SYNTHETASE"/>
    <property type="match status" value="1"/>
</dbReference>
<name>A6VVT6_MARMS</name>
<dbReference type="PANTHER" id="PTHR45527:SF1">
    <property type="entry name" value="FATTY ACID SYNTHASE"/>
    <property type="match status" value="1"/>
</dbReference>
<dbReference type="InterPro" id="IPR023213">
    <property type="entry name" value="CAT-like_dom_sf"/>
</dbReference>
<dbReference type="HOGENOM" id="CLU_000022_52_2_6"/>